<comment type="caution">
    <text evidence="1">The sequence shown here is derived from an EMBL/GenBank/DDBJ whole genome shotgun (WGS) entry which is preliminary data.</text>
</comment>
<protein>
    <recommendedName>
        <fullName evidence="2">DnaA N-terminal domain-containing protein</fullName>
    </recommendedName>
</protein>
<accession>A0A0F9FS32</accession>
<dbReference type="InterPro" id="IPR038454">
    <property type="entry name" value="DnaA_N_sf"/>
</dbReference>
<dbReference type="AlphaFoldDB" id="A0A0F9FS32"/>
<gene>
    <name evidence="1" type="ORF">LCGC14_2271180</name>
</gene>
<name>A0A0F9FS32_9ZZZZ</name>
<proteinExistence type="predicted"/>
<feature type="non-terminal residue" evidence="1">
    <location>
        <position position="1"/>
    </location>
</feature>
<evidence type="ECO:0000313" key="1">
    <source>
        <dbReference type="EMBL" id="KKL53857.1"/>
    </source>
</evidence>
<reference evidence="1" key="1">
    <citation type="journal article" date="2015" name="Nature">
        <title>Complex archaea that bridge the gap between prokaryotes and eukaryotes.</title>
        <authorList>
            <person name="Spang A."/>
            <person name="Saw J.H."/>
            <person name="Jorgensen S.L."/>
            <person name="Zaremba-Niedzwiedzka K."/>
            <person name="Martijn J."/>
            <person name="Lind A.E."/>
            <person name="van Eijk R."/>
            <person name="Schleper C."/>
            <person name="Guy L."/>
            <person name="Ettema T.J."/>
        </authorList>
    </citation>
    <scope>NUCLEOTIDE SEQUENCE</scope>
</reference>
<dbReference type="Gene3D" id="3.30.300.180">
    <property type="match status" value="1"/>
</dbReference>
<evidence type="ECO:0008006" key="2">
    <source>
        <dbReference type="Google" id="ProtNLM"/>
    </source>
</evidence>
<organism evidence="1">
    <name type="scientific">marine sediment metagenome</name>
    <dbReference type="NCBI Taxonomy" id="412755"/>
    <lineage>
        <taxon>unclassified sequences</taxon>
        <taxon>metagenomes</taxon>
        <taxon>ecological metagenomes</taxon>
    </lineage>
</organism>
<sequence>LEMLRGSTTKAAFETWLSGSTATLDKDTNTLTVYVKNSYALDWLKHRLHPMISRAVATIASQILEIRYEIKTTSAQLELELSGEYKDDYAAIIKPDRVFVGTQYFRQMWVPALGTTLAWLIVELRQRCYWNKRTGEKREHCQATYAELAAAVGIGHSTARRVLKSGPLVDEFILDRKIIREYSAKKGRVINKTTHWTIRLDEPIFDPDKHISSSSQNDH</sequence>
<dbReference type="EMBL" id="LAZR01031401">
    <property type="protein sequence ID" value="KKL53857.1"/>
    <property type="molecule type" value="Genomic_DNA"/>
</dbReference>